<name>A0A2S2NTC1_SCHGA</name>
<proteinExistence type="predicted"/>
<gene>
    <name evidence="4" type="primary">THAP9_40</name>
    <name evidence="4" type="ORF">g.3691</name>
</gene>
<dbReference type="InterPro" id="IPR048367">
    <property type="entry name" value="TNP-like_RNaseH_C"/>
</dbReference>
<sequence>MAIKKQIVWDKKLDKFVGFSDYGNELDLEGNNTPATEVLVFMLVSLNGKWKCPVGYFFQNKINSSTQAELIKTALKVTHDAGLRVWGITCDGAFVNFSTMKILGCEFENIDAYDNIKCWFDHPVSGEKVFFVPDACHMLKLARNTLGNSRVLLSAEGAINWNYFEKLYEVQTNLTLKLANKINQNHIMWHQNKMKVKLAAQMLSSSTADALLFLKDICMQGFQNIDATVKFCRTIDHIFDFLNSRNPFGKGVKSPITTSNILNLESVIIPLVNYLFTLKVKNKNNTISFIYQTAKKSFVIGFSVAVKSLFSIAKLIFNQNPLYKYILTYKCSQDHIEILFARFRQRFGANNNPNVLQFKVALKQILLKNAIKCKTNGNCNSFDDDVFGALLEFKWNKKKDNTSELNFETIDEIDQETLNRNILLNCTNSSMSEAKQNILYYITGYVVRKISKHIDCVSCIQSLLLSQTSIDHNYPIPQLYTKLTSFKNLGGLFLSSESSYKVIIEVEKYYLYLTNNLTNINVPNLQKKIIFYVINKFALDFNIFNSLNCENVGLLDRPHKIFLITHLVKRFLSVRLQSYGKQFSSDVLNTVSQRQKLTKTILFYNQ</sequence>
<dbReference type="InterPro" id="IPR048365">
    <property type="entry name" value="TNP-like_RNaseH_N"/>
</dbReference>
<evidence type="ECO:0000259" key="2">
    <source>
        <dbReference type="Pfam" id="PF21788"/>
    </source>
</evidence>
<dbReference type="PANTHER" id="PTHR47577">
    <property type="entry name" value="THAP DOMAIN-CONTAINING PROTEIN 6"/>
    <property type="match status" value="1"/>
</dbReference>
<evidence type="ECO:0000259" key="3">
    <source>
        <dbReference type="Pfam" id="PF21789"/>
    </source>
</evidence>
<dbReference type="Pfam" id="PF21787">
    <property type="entry name" value="TNP-like_RNaseH_N"/>
    <property type="match status" value="1"/>
</dbReference>
<evidence type="ECO:0000259" key="1">
    <source>
        <dbReference type="Pfam" id="PF21787"/>
    </source>
</evidence>
<dbReference type="PANTHER" id="PTHR47577:SF2">
    <property type="entry name" value="THAP DOMAIN CONTAINING 9"/>
    <property type="match status" value="1"/>
</dbReference>
<dbReference type="Pfam" id="PF21788">
    <property type="entry name" value="TNP-like_GBD"/>
    <property type="match status" value="1"/>
</dbReference>
<protein>
    <submittedName>
        <fullName evidence="4">THAP domain-containing protein 9</fullName>
    </submittedName>
</protein>
<organism evidence="4">
    <name type="scientific">Schizaphis graminum</name>
    <name type="common">Green bug aphid</name>
    <dbReference type="NCBI Taxonomy" id="13262"/>
    <lineage>
        <taxon>Eukaryota</taxon>
        <taxon>Metazoa</taxon>
        <taxon>Ecdysozoa</taxon>
        <taxon>Arthropoda</taxon>
        <taxon>Hexapoda</taxon>
        <taxon>Insecta</taxon>
        <taxon>Pterygota</taxon>
        <taxon>Neoptera</taxon>
        <taxon>Paraneoptera</taxon>
        <taxon>Hemiptera</taxon>
        <taxon>Sternorrhyncha</taxon>
        <taxon>Aphidomorpha</taxon>
        <taxon>Aphidoidea</taxon>
        <taxon>Aphididae</taxon>
        <taxon>Aphidini</taxon>
        <taxon>Schizaphis</taxon>
    </lineage>
</organism>
<feature type="domain" description="Transposable element P transposase-like GTP-binding insertion" evidence="2">
    <location>
        <begin position="136"/>
        <end position="255"/>
    </location>
</feature>
<dbReference type="InterPro" id="IPR048366">
    <property type="entry name" value="TNP-like_GBD"/>
</dbReference>
<feature type="domain" description="Transposable element P transposase-like RNase H" evidence="1">
    <location>
        <begin position="1"/>
        <end position="104"/>
    </location>
</feature>
<feature type="domain" description="Transposable element P transposase-like RNase H C-terminal" evidence="3">
    <location>
        <begin position="329"/>
        <end position="361"/>
    </location>
</feature>
<dbReference type="EMBL" id="GGMR01007663">
    <property type="protein sequence ID" value="MBY20282.1"/>
    <property type="molecule type" value="Transcribed_RNA"/>
</dbReference>
<reference evidence="4" key="1">
    <citation type="submission" date="2018-04" db="EMBL/GenBank/DDBJ databases">
        <title>Transcriptome of Schizaphis graminum biotype I.</title>
        <authorList>
            <person name="Scully E.D."/>
            <person name="Geib S.M."/>
            <person name="Palmer N.A."/>
            <person name="Koch K."/>
            <person name="Bradshaw J."/>
            <person name="Heng-Moss T."/>
            <person name="Sarath G."/>
        </authorList>
    </citation>
    <scope>NUCLEOTIDE SEQUENCE</scope>
</reference>
<dbReference type="Pfam" id="PF21789">
    <property type="entry name" value="TNP-like_RNaseH_C"/>
    <property type="match status" value="1"/>
</dbReference>
<accession>A0A2S2NTC1</accession>
<dbReference type="AlphaFoldDB" id="A0A2S2NTC1"/>
<evidence type="ECO:0000313" key="4">
    <source>
        <dbReference type="EMBL" id="MBY20282.1"/>
    </source>
</evidence>